<dbReference type="GO" id="GO:0048038">
    <property type="term" value="F:quinone binding"/>
    <property type="evidence" value="ECO:0007669"/>
    <property type="project" value="InterPro"/>
</dbReference>
<feature type="domain" description="DUF1965" evidence="11">
    <location>
        <begin position="14"/>
        <end position="65"/>
    </location>
</feature>
<dbReference type="OrthoDB" id="5379943at2759"/>
<comment type="PTM">
    <text evidence="7 8">Topaquinone (TPQ) is generated by copper-dependent autoxidation of a specific tyrosyl residue.</text>
</comment>
<evidence type="ECO:0000256" key="5">
    <source>
        <dbReference type="ARBA" id="ARBA00023008"/>
    </source>
</evidence>
<dbReference type="Gene3D" id="2.70.98.20">
    <property type="entry name" value="Copper amine oxidase, catalytic domain"/>
    <property type="match status" value="1"/>
</dbReference>
<evidence type="ECO:0000256" key="4">
    <source>
        <dbReference type="ARBA" id="ARBA00023002"/>
    </source>
</evidence>
<feature type="modified residue" description="2',4',5'-topaquinone" evidence="7">
    <location>
        <position position="255"/>
    </location>
</feature>
<evidence type="ECO:0000313" key="13">
    <source>
        <dbReference type="Proteomes" id="UP000678393"/>
    </source>
</evidence>
<evidence type="ECO:0000259" key="10">
    <source>
        <dbReference type="Pfam" id="PF01179"/>
    </source>
</evidence>
<dbReference type="InterPro" id="IPR049947">
    <property type="entry name" value="Cu_Am_Ox_Cu-bd"/>
</dbReference>
<keyword evidence="5 8" id="KW-0186">Copper</keyword>
<evidence type="ECO:0000256" key="9">
    <source>
        <dbReference type="SAM" id="MobiDB-lite"/>
    </source>
</evidence>
<keyword evidence="2 8" id="KW-0479">Metal-binding</keyword>
<comment type="caution">
    <text evidence="12">The sequence shown here is derived from an EMBL/GenBank/DDBJ whole genome shotgun (WGS) entry which is preliminary data.</text>
</comment>
<keyword evidence="4 8" id="KW-0560">Oxidoreductase</keyword>
<dbReference type="InterPro" id="IPR015328">
    <property type="entry name" value="DUF1965"/>
</dbReference>
<dbReference type="Proteomes" id="UP000678393">
    <property type="component" value="Unassembled WGS sequence"/>
</dbReference>
<dbReference type="GO" id="GO:0009308">
    <property type="term" value="P:amine metabolic process"/>
    <property type="evidence" value="ECO:0007669"/>
    <property type="project" value="UniProtKB-UniRule"/>
</dbReference>
<comment type="cofactor">
    <cofactor evidence="8">
        <name>Cu cation</name>
        <dbReference type="ChEBI" id="CHEBI:23378"/>
    </cofactor>
    <text evidence="8">Contains 1 topaquinone per subunit.</text>
</comment>
<dbReference type="InterPro" id="IPR015798">
    <property type="entry name" value="Cu_amine_oxidase_C"/>
</dbReference>
<evidence type="ECO:0000256" key="2">
    <source>
        <dbReference type="ARBA" id="ARBA00022723"/>
    </source>
</evidence>
<dbReference type="EC" id="1.4.3.-" evidence="8"/>
<dbReference type="InterPro" id="IPR000269">
    <property type="entry name" value="Cu_amine_oxidase"/>
</dbReference>
<dbReference type="InterPro" id="IPR036460">
    <property type="entry name" value="Cu_amine_oxidase_C_sf"/>
</dbReference>
<evidence type="ECO:0000313" key="12">
    <source>
        <dbReference type="EMBL" id="CAG5118821.1"/>
    </source>
</evidence>
<comment type="similarity">
    <text evidence="1 8">Belongs to the copper/topaquinone oxidase family.</text>
</comment>
<gene>
    <name evidence="12" type="ORF">CUNI_LOCUS4379</name>
</gene>
<dbReference type="SUPFAM" id="SSF49998">
    <property type="entry name" value="Amine oxidase catalytic domain"/>
    <property type="match status" value="1"/>
</dbReference>
<feature type="active site" description="Schiff-base intermediate with substrate; via topaquinone" evidence="6">
    <location>
        <position position="255"/>
    </location>
</feature>
<feature type="non-terminal residue" evidence="12">
    <location>
        <position position="1"/>
    </location>
</feature>
<dbReference type="GO" id="GO:0005507">
    <property type="term" value="F:copper ion binding"/>
    <property type="evidence" value="ECO:0007669"/>
    <property type="project" value="InterPro"/>
</dbReference>
<name>A0A8S3YU87_9EUPU</name>
<dbReference type="Gene3D" id="3.10.450.40">
    <property type="match status" value="1"/>
</dbReference>
<dbReference type="PRINTS" id="PR00766">
    <property type="entry name" value="CUDAOXIDASE"/>
</dbReference>
<proteinExistence type="inferred from homology"/>
<dbReference type="InterPro" id="IPR016182">
    <property type="entry name" value="Cu_amine_oxidase_N-reg"/>
</dbReference>
<dbReference type="Pfam" id="PF01179">
    <property type="entry name" value="Cu_amine_oxid"/>
    <property type="match status" value="1"/>
</dbReference>
<evidence type="ECO:0000256" key="8">
    <source>
        <dbReference type="RuleBase" id="RU000672"/>
    </source>
</evidence>
<dbReference type="GO" id="GO:0005886">
    <property type="term" value="C:plasma membrane"/>
    <property type="evidence" value="ECO:0007669"/>
    <property type="project" value="TreeGrafter"/>
</dbReference>
<dbReference type="SUPFAM" id="SSF54416">
    <property type="entry name" value="Amine oxidase N-terminal region"/>
    <property type="match status" value="1"/>
</dbReference>
<accession>A0A8S3YU87</accession>
<feature type="active site" description="Proton acceptor" evidence="6">
    <location>
        <position position="167"/>
    </location>
</feature>
<reference evidence="12" key="1">
    <citation type="submission" date="2021-04" db="EMBL/GenBank/DDBJ databases">
        <authorList>
            <consortium name="Molecular Ecology Group"/>
        </authorList>
    </citation>
    <scope>NUCLEOTIDE SEQUENCE</scope>
</reference>
<dbReference type="Pfam" id="PF09248">
    <property type="entry name" value="DUF1965"/>
    <property type="match status" value="1"/>
</dbReference>
<dbReference type="PROSITE" id="PS01165">
    <property type="entry name" value="COPPER_AMINE_OXID_2"/>
    <property type="match status" value="1"/>
</dbReference>
<evidence type="ECO:0000259" key="11">
    <source>
        <dbReference type="Pfam" id="PF09248"/>
    </source>
</evidence>
<dbReference type="PANTHER" id="PTHR10638">
    <property type="entry name" value="COPPER AMINE OXIDASE"/>
    <property type="match status" value="1"/>
</dbReference>
<protein>
    <recommendedName>
        <fullName evidence="8">Amine oxidase</fullName>
        <ecNumber evidence="8">1.4.3.-</ecNumber>
    </recommendedName>
</protein>
<dbReference type="PANTHER" id="PTHR10638:SF20">
    <property type="entry name" value="AMINE OXIDASE"/>
    <property type="match status" value="1"/>
</dbReference>
<evidence type="ECO:0000256" key="6">
    <source>
        <dbReference type="PIRSR" id="PIRSR600269-50"/>
    </source>
</evidence>
<dbReference type="AlphaFoldDB" id="A0A8S3YU87"/>
<organism evidence="12 13">
    <name type="scientific">Candidula unifasciata</name>
    <dbReference type="NCBI Taxonomy" id="100452"/>
    <lineage>
        <taxon>Eukaryota</taxon>
        <taxon>Metazoa</taxon>
        <taxon>Spiralia</taxon>
        <taxon>Lophotrochozoa</taxon>
        <taxon>Mollusca</taxon>
        <taxon>Gastropoda</taxon>
        <taxon>Heterobranchia</taxon>
        <taxon>Euthyneura</taxon>
        <taxon>Panpulmonata</taxon>
        <taxon>Eupulmonata</taxon>
        <taxon>Stylommatophora</taxon>
        <taxon>Helicina</taxon>
        <taxon>Helicoidea</taxon>
        <taxon>Geomitridae</taxon>
        <taxon>Candidula</taxon>
    </lineage>
</organism>
<dbReference type="GO" id="GO:0008131">
    <property type="term" value="F:primary methylamine oxidase activity"/>
    <property type="evidence" value="ECO:0007669"/>
    <property type="project" value="InterPro"/>
</dbReference>
<keyword evidence="13" id="KW-1185">Reference proteome</keyword>
<feature type="domain" description="Copper amine oxidase catalytic" evidence="10">
    <location>
        <begin position="94"/>
        <end position="503"/>
    </location>
</feature>
<feature type="region of interest" description="Disordered" evidence="9">
    <location>
        <begin position="82"/>
        <end position="101"/>
    </location>
</feature>
<evidence type="ECO:0000256" key="7">
    <source>
        <dbReference type="PIRSR" id="PIRSR600269-51"/>
    </source>
</evidence>
<dbReference type="EMBL" id="CAJHNH020000613">
    <property type="protein sequence ID" value="CAG5118821.1"/>
    <property type="molecule type" value="Genomic_DNA"/>
</dbReference>
<evidence type="ECO:0000256" key="1">
    <source>
        <dbReference type="ARBA" id="ARBA00007983"/>
    </source>
</evidence>
<sequence>YIWVQAHYNLPFRTLHPLDLNFLVDIASSDPSQWTVESIWYAGQEFASYDQLIDDYNNNRINKTKISRPANNEDLFSSLHRRGEFQPRNPQRPPTVVEPDGKRYSVTDRQVTYLDWTFNFRTSPLTGPALNDVRFKGQRIAYQISLSEVAVYYSGYSPFAQTSNFVDSAVSMGATAASLVPGADCPDTATLIGAAFMSQTKTEPDVYKASFCLFEHNNGVPLRRHLSYSFESGSFYGGMMDYVLILRTILAINNYDYVCDFIFHQNGVLETRVISTGYITSVFHATAERPYGFQIHNHLLGHVHHHMFSFKVDLDINGTSNRYRTLDLQQEQTTMTAFPKQPFSQTKFTTSLKRSELEALYKYDFHRPMYHLVHNEGVRNEQGELKSYRIKIDGVSKNLMAEGVGNEKTIAWSRNQMVVTRYKDDEISSGSVYGLFDSLHPVVDFTTFYADNETIVDEDLVFWVTCGVHHIPRSEDIPVTATAASQLSFSLLPFNYFPECPSMGSRDAIFVDHLNPMNPAEGVKVNRYGNSRTQCLIPEPTLEEYVAADPDRLLQSRQ</sequence>
<keyword evidence="3 6" id="KW-0801">TPQ</keyword>
<evidence type="ECO:0000256" key="3">
    <source>
        <dbReference type="ARBA" id="ARBA00022772"/>
    </source>
</evidence>